<dbReference type="PIRSF" id="PIRSF004692">
    <property type="entry name" value="KdsD_KpsF"/>
    <property type="match status" value="1"/>
</dbReference>
<dbReference type="PANTHER" id="PTHR42745:SF1">
    <property type="entry name" value="ARABINOSE 5-PHOSPHATE ISOMERASE KDSD"/>
    <property type="match status" value="1"/>
</dbReference>
<dbReference type="Proteomes" id="UP000748752">
    <property type="component" value="Unassembled WGS sequence"/>
</dbReference>
<dbReference type="EC" id="5.3.1.13" evidence="4"/>
<sequence length="323" mass="33787">MPDTAGPATPTCRVDCAAVAREVFEIEAAGVLGLARNLDGAFTAAVQAVLATRGRVIVCGMGKSGIIGKKLAATLASTGTPAFFMHPGEAFHGDLGMVTPADTFIALSNSGETEELVKLLPFLRDNGNCIIAFTGNARSTIAAHANLHLSVRVEQEACPLQLAPTASTTAALAMGDALAVALMRARDFQSGDFARFHPGGSLGRRLLHTVREEMRGEQLPFVRPDADADAVLAAVSDGGLGIALVSADRGRADGIITDGDLRRAVQAHREAFFHKTARDLMTPDPVTIGADSNMQTAIELMAKHRITLLVVVDDTGVVGVVQK</sequence>
<organism evidence="8 9">
    <name type="scientific">Thiohalocapsa halophila</name>
    <dbReference type="NCBI Taxonomy" id="69359"/>
    <lineage>
        <taxon>Bacteria</taxon>
        <taxon>Pseudomonadati</taxon>
        <taxon>Pseudomonadota</taxon>
        <taxon>Gammaproteobacteria</taxon>
        <taxon>Chromatiales</taxon>
        <taxon>Chromatiaceae</taxon>
        <taxon>Thiohalocapsa</taxon>
    </lineage>
</organism>
<dbReference type="PANTHER" id="PTHR42745">
    <property type="match status" value="1"/>
</dbReference>
<feature type="domain" description="CBS" evidence="6">
    <location>
        <begin position="214"/>
        <end position="276"/>
    </location>
</feature>
<dbReference type="NCBIfam" id="TIGR00393">
    <property type="entry name" value="kpsF"/>
    <property type="match status" value="1"/>
</dbReference>
<dbReference type="Gene3D" id="3.10.580.10">
    <property type="entry name" value="CBS-domain"/>
    <property type="match status" value="1"/>
</dbReference>
<dbReference type="InterPro" id="IPR035474">
    <property type="entry name" value="SIS_Kpsf"/>
</dbReference>
<dbReference type="PROSITE" id="PS51464">
    <property type="entry name" value="SIS"/>
    <property type="match status" value="1"/>
</dbReference>
<evidence type="ECO:0000313" key="9">
    <source>
        <dbReference type="Proteomes" id="UP000748752"/>
    </source>
</evidence>
<keyword evidence="4 8" id="KW-0413">Isomerase</keyword>
<dbReference type="GO" id="GO:0016853">
    <property type="term" value="F:isomerase activity"/>
    <property type="evidence" value="ECO:0007669"/>
    <property type="project" value="UniProtKB-KW"/>
</dbReference>
<dbReference type="InterPro" id="IPR050986">
    <property type="entry name" value="GutQ/KpsF_isomerases"/>
</dbReference>
<protein>
    <recommendedName>
        <fullName evidence="4">Arabinose 5-phosphate isomerase</fullName>
        <shortName evidence="4">API</shortName>
        <ecNumber evidence="4">5.3.1.13</ecNumber>
    </recommendedName>
</protein>
<dbReference type="CDD" id="cd05014">
    <property type="entry name" value="SIS_Kpsf"/>
    <property type="match status" value="1"/>
</dbReference>
<proteinExistence type="inferred from homology"/>
<evidence type="ECO:0000259" key="6">
    <source>
        <dbReference type="PROSITE" id="PS51371"/>
    </source>
</evidence>
<dbReference type="EMBL" id="NRRV01000003">
    <property type="protein sequence ID" value="MBK1629536.1"/>
    <property type="molecule type" value="Genomic_DNA"/>
</dbReference>
<keyword evidence="3 5" id="KW-0129">CBS domain</keyword>
<comment type="similarity">
    <text evidence="1 4">Belongs to the SIS family. GutQ/KpsF subfamily.</text>
</comment>
<dbReference type="RefSeq" id="WP_200233597.1">
    <property type="nucleotide sequence ID" value="NZ_NRRV01000003.1"/>
</dbReference>
<accession>A0ABS1CCD6</accession>
<dbReference type="InterPro" id="IPR046348">
    <property type="entry name" value="SIS_dom_sf"/>
</dbReference>
<reference evidence="8 9" key="1">
    <citation type="journal article" date="2020" name="Microorganisms">
        <title>Osmotic Adaptation and Compatible Solute Biosynthesis of Phototrophic Bacteria as Revealed from Genome Analyses.</title>
        <authorList>
            <person name="Imhoff J.F."/>
            <person name="Rahn T."/>
            <person name="Kunzel S."/>
            <person name="Keller A."/>
            <person name="Neulinger S.C."/>
        </authorList>
    </citation>
    <scope>NUCLEOTIDE SEQUENCE [LARGE SCALE GENOMIC DNA]</scope>
    <source>
        <strain evidence="8 9">DSM 6210</strain>
    </source>
</reference>
<evidence type="ECO:0000313" key="8">
    <source>
        <dbReference type="EMBL" id="MBK1629536.1"/>
    </source>
</evidence>
<evidence type="ECO:0000256" key="2">
    <source>
        <dbReference type="ARBA" id="ARBA00022737"/>
    </source>
</evidence>
<dbReference type="Pfam" id="PF00571">
    <property type="entry name" value="CBS"/>
    <property type="match status" value="1"/>
</dbReference>
<dbReference type="InterPro" id="IPR004800">
    <property type="entry name" value="KdsD/KpsF-type"/>
</dbReference>
<dbReference type="Pfam" id="PF01380">
    <property type="entry name" value="SIS"/>
    <property type="match status" value="1"/>
</dbReference>
<comment type="catalytic activity">
    <reaction evidence="4">
        <text>D-arabinose 5-phosphate = D-ribulose 5-phosphate</text>
        <dbReference type="Rhea" id="RHEA:23104"/>
        <dbReference type="ChEBI" id="CHEBI:57693"/>
        <dbReference type="ChEBI" id="CHEBI:58121"/>
        <dbReference type="EC" id="5.3.1.13"/>
    </reaction>
</comment>
<dbReference type="SUPFAM" id="SSF53697">
    <property type="entry name" value="SIS domain"/>
    <property type="match status" value="1"/>
</dbReference>
<dbReference type="InterPro" id="IPR001347">
    <property type="entry name" value="SIS_dom"/>
</dbReference>
<feature type="domain" description="CBS" evidence="6">
    <location>
        <begin position="281"/>
        <end position="323"/>
    </location>
</feature>
<evidence type="ECO:0000256" key="1">
    <source>
        <dbReference type="ARBA" id="ARBA00008165"/>
    </source>
</evidence>
<evidence type="ECO:0000256" key="5">
    <source>
        <dbReference type="PROSITE-ProRule" id="PRU00703"/>
    </source>
</evidence>
<dbReference type="PROSITE" id="PS51371">
    <property type="entry name" value="CBS"/>
    <property type="match status" value="2"/>
</dbReference>
<evidence type="ECO:0000259" key="7">
    <source>
        <dbReference type="PROSITE" id="PS51464"/>
    </source>
</evidence>
<keyword evidence="9" id="KW-1185">Reference proteome</keyword>
<dbReference type="InterPro" id="IPR000644">
    <property type="entry name" value="CBS_dom"/>
</dbReference>
<dbReference type="Gene3D" id="3.40.50.10490">
    <property type="entry name" value="Glucose-6-phosphate isomerase like protein, domain 1"/>
    <property type="match status" value="1"/>
</dbReference>
<dbReference type="InterPro" id="IPR046342">
    <property type="entry name" value="CBS_dom_sf"/>
</dbReference>
<evidence type="ECO:0000256" key="3">
    <source>
        <dbReference type="ARBA" id="ARBA00023122"/>
    </source>
</evidence>
<name>A0ABS1CCD6_9GAMM</name>
<evidence type="ECO:0000256" key="4">
    <source>
        <dbReference type="PIRNR" id="PIRNR004692"/>
    </source>
</evidence>
<keyword evidence="2" id="KW-0677">Repeat</keyword>
<gene>
    <name evidence="8" type="ORF">CKO31_02035</name>
</gene>
<comment type="caution">
    <text evidence="8">The sequence shown here is derived from an EMBL/GenBank/DDBJ whole genome shotgun (WGS) entry which is preliminary data.</text>
</comment>
<feature type="domain" description="SIS" evidence="7">
    <location>
        <begin position="45"/>
        <end position="188"/>
    </location>
</feature>